<dbReference type="GO" id="GO:0031177">
    <property type="term" value="F:phosphopantetheine binding"/>
    <property type="evidence" value="ECO:0007669"/>
    <property type="project" value="TreeGrafter"/>
</dbReference>
<gene>
    <name evidence="3" type="ORF">B4N89_26585</name>
</gene>
<dbReference type="EMBL" id="MWQN01000001">
    <property type="protein sequence ID" value="OPC84022.1"/>
    <property type="molecule type" value="Genomic_DNA"/>
</dbReference>
<evidence type="ECO:0000259" key="2">
    <source>
        <dbReference type="Pfam" id="PF13193"/>
    </source>
</evidence>
<feature type="domain" description="AMP-binding enzyme C-terminal" evidence="2">
    <location>
        <begin position="434"/>
        <end position="507"/>
    </location>
</feature>
<dbReference type="Gene3D" id="3.40.50.12780">
    <property type="entry name" value="N-terminal domain of ligase-like"/>
    <property type="match status" value="1"/>
</dbReference>
<protein>
    <submittedName>
        <fullName evidence="3">Peptide synthetase</fullName>
    </submittedName>
</protein>
<evidence type="ECO:0000259" key="1">
    <source>
        <dbReference type="Pfam" id="PF00501"/>
    </source>
</evidence>
<name>A0A1T3P4Y3_9ACTN</name>
<keyword evidence="4" id="KW-1185">Reference proteome</keyword>
<dbReference type="Pfam" id="PF00501">
    <property type="entry name" value="AMP-binding"/>
    <property type="match status" value="1"/>
</dbReference>
<proteinExistence type="predicted"/>
<organism evidence="3 4">
    <name type="scientific">Embleya scabrispora</name>
    <dbReference type="NCBI Taxonomy" id="159449"/>
    <lineage>
        <taxon>Bacteria</taxon>
        <taxon>Bacillati</taxon>
        <taxon>Actinomycetota</taxon>
        <taxon>Actinomycetes</taxon>
        <taxon>Kitasatosporales</taxon>
        <taxon>Streptomycetaceae</taxon>
        <taxon>Embleya</taxon>
    </lineage>
</organism>
<dbReference type="Proteomes" id="UP000190037">
    <property type="component" value="Unassembled WGS sequence"/>
</dbReference>
<reference evidence="3 4" key="1">
    <citation type="submission" date="2017-03" db="EMBL/GenBank/DDBJ databases">
        <title>Draft genome sequence of Streptomyces scabrisporus NF3, endophyte isolated from Amphipterygium adstringens.</title>
        <authorList>
            <person name="Vazquez M."/>
            <person name="Ceapa C.D."/>
            <person name="Rodriguez Luna D."/>
            <person name="Sanchez Esquivel S."/>
        </authorList>
    </citation>
    <scope>NUCLEOTIDE SEQUENCE [LARGE SCALE GENOMIC DNA]</scope>
    <source>
        <strain evidence="3 4">NF3</strain>
    </source>
</reference>
<dbReference type="InterPro" id="IPR042099">
    <property type="entry name" value="ANL_N_sf"/>
</dbReference>
<feature type="domain" description="AMP-dependent synthetase/ligase" evidence="1">
    <location>
        <begin position="20"/>
        <end position="375"/>
    </location>
</feature>
<evidence type="ECO:0000313" key="4">
    <source>
        <dbReference type="Proteomes" id="UP000190037"/>
    </source>
</evidence>
<accession>A0A1T3P4Y3</accession>
<dbReference type="PANTHER" id="PTHR45527:SF1">
    <property type="entry name" value="FATTY ACID SYNTHASE"/>
    <property type="match status" value="1"/>
</dbReference>
<sequence length="528" mass="57299">MILRGKRVALPPNPVVHRRFEAHARTTPDAVAVRWADREVTYAELDARANRFARLLLARGHGRGARVGLCLDYSIDLLVAILGTLKAGAAYVPLDPAYPEARLRLLLGQVPDLAMIVASPATFAQVESATAEVVVFDELADYLAGLAGTAPDVEVTGDDVCYAVFTSGSTGTPKLTAVRHEGWFNLLNWLMLEYGLDSGSDNLVVSAFGFDLSQRSLMMPLFCGATQHLLASRNFDAAMAYRLLNRHGIRVVHCASSTLYLLVDWETARKGDALTRLDYAIFGGEPLHVERLTHWMRREGNTCTLLHQYGVAECTDVASSYDLADYRPGEHDIAPVGRPAYNTDLYIVDEHMRGVAAGEYGEILIAGAGVGAGYLNGTGPESERFTTIEVDGAPRRVYRTGDRGHVDANGDLVIAGRMDAQVKVRGMRIDPTDIERALGRLPGVRQAAVAVGHTDSGDVELIAFLVPTGDDLAEDDVRAGLSKTLPRNMVPARFVNTARIPLSPHGKVDRPALVEEFRRNFADSGTPA</sequence>
<dbReference type="Pfam" id="PF13193">
    <property type="entry name" value="AMP-binding_C"/>
    <property type="match status" value="1"/>
</dbReference>
<dbReference type="RefSeq" id="WP_078978318.1">
    <property type="nucleotide sequence ID" value="NZ_MWQN01000001.1"/>
</dbReference>
<dbReference type="InterPro" id="IPR045851">
    <property type="entry name" value="AMP-bd_C_sf"/>
</dbReference>
<dbReference type="InterPro" id="IPR000873">
    <property type="entry name" value="AMP-dep_synth/lig_dom"/>
</dbReference>
<dbReference type="InterPro" id="IPR010071">
    <property type="entry name" value="AA_adenyl_dom"/>
</dbReference>
<dbReference type="Gene3D" id="3.30.300.30">
    <property type="match status" value="1"/>
</dbReference>
<dbReference type="GO" id="GO:0043041">
    <property type="term" value="P:amino acid activation for nonribosomal peptide biosynthetic process"/>
    <property type="evidence" value="ECO:0007669"/>
    <property type="project" value="TreeGrafter"/>
</dbReference>
<dbReference type="GO" id="GO:0044550">
    <property type="term" value="P:secondary metabolite biosynthetic process"/>
    <property type="evidence" value="ECO:0007669"/>
    <property type="project" value="TreeGrafter"/>
</dbReference>
<dbReference type="InterPro" id="IPR025110">
    <property type="entry name" value="AMP-bd_C"/>
</dbReference>
<dbReference type="NCBIfam" id="TIGR01733">
    <property type="entry name" value="AA-adenyl-dom"/>
    <property type="match status" value="1"/>
</dbReference>
<evidence type="ECO:0000313" key="3">
    <source>
        <dbReference type="EMBL" id="OPC84022.1"/>
    </source>
</evidence>
<dbReference type="STRING" id="159449.B4N89_26585"/>
<dbReference type="AlphaFoldDB" id="A0A1T3P4Y3"/>
<dbReference type="GO" id="GO:0005737">
    <property type="term" value="C:cytoplasm"/>
    <property type="evidence" value="ECO:0007669"/>
    <property type="project" value="TreeGrafter"/>
</dbReference>
<dbReference type="PANTHER" id="PTHR45527">
    <property type="entry name" value="NONRIBOSOMAL PEPTIDE SYNTHETASE"/>
    <property type="match status" value="1"/>
</dbReference>
<dbReference type="OrthoDB" id="2472181at2"/>
<dbReference type="SUPFAM" id="SSF56801">
    <property type="entry name" value="Acetyl-CoA synthetase-like"/>
    <property type="match status" value="1"/>
</dbReference>
<comment type="caution">
    <text evidence="3">The sequence shown here is derived from an EMBL/GenBank/DDBJ whole genome shotgun (WGS) entry which is preliminary data.</text>
</comment>
<dbReference type="CDD" id="cd05930">
    <property type="entry name" value="A_NRPS"/>
    <property type="match status" value="1"/>
</dbReference>